<dbReference type="PANTHER" id="PTHR11699">
    <property type="entry name" value="ALDEHYDE DEHYDROGENASE-RELATED"/>
    <property type="match status" value="1"/>
</dbReference>
<feature type="active site" evidence="3">
    <location>
        <position position="249"/>
    </location>
</feature>
<dbReference type="KEGG" id="nah:F5544_30770"/>
<dbReference type="Gene3D" id="3.40.605.10">
    <property type="entry name" value="Aldehyde Dehydrogenase, Chain A, domain 1"/>
    <property type="match status" value="1"/>
</dbReference>
<dbReference type="PROSITE" id="PS00070">
    <property type="entry name" value="ALDEHYDE_DEHYDR_CYS"/>
    <property type="match status" value="1"/>
</dbReference>
<dbReference type="FunFam" id="3.40.605.10:FF:000001">
    <property type="entry name" value="Aldehyde dehydrogenase 1"/>
    <property type="match status" value="1"/>
</dbReference>
<dbReference type="InterPro" id="IPR016163">
    <property type="entry name" value="Ald_DH_C"/>
</dbReference>
<evidence type="ECO:0000256" key="1">
    <source>
        <dbReference type="ARBA" id="ARBA00009986"/>
    </source>
</evidence>
<dbReference type="Proteomes" id="UP000503540">
    <property type="component" value="Chromosome"/>
</dbReference>
<protein>
    <submittedName>
        <fullName evidence="6">Aldehyde dehydrogenase family protein</fullName>
    </submittedName>
</protein>
<evidence type="ECO:0000313" key="6">
    <source>
        <dbReference type="EMBL" id="QIS13997.1"/>
    </source>
</evidence>
<reference evidence="6 7" key="1">
    <citation type="journal article" date="2019" name="ACS Chem. Biol.">
        <title>Identification and Mobilization of a Cryptic Antibiotic Biosynthesis Gene Locus from a Human-Pathogenic Nocardia Isolate.</title>
        <authorList>
            <person name="Herisse M."/>
            <person name="Ishida K."/>
            <person name="Porter J.L."/>
            <person name="Howden B."/>
            <person name="Hertweck C."/>
            <person name="Stinear T.P."/>
            <person name="Pidot S.J."/>
        </authorList>
    </citation>
    <scope>NUCLEOTIDE SEQUENCE [LARGE SCALE GENOMIC DNA]</scope>
    <source>
        <strain evidence="6 7">AUSMDU00012717</strain>
    </source>
</reference>
<dbReference type="InterPro" id="IPR015590">
    <property type="entry name" value="Aldehyde_DH_dom"/>
</dbReference>
<dbReference type="FunFam" id="3.40.309.10:FF:000009">
    <property type="entry name" value="Aldehyde dehydrogenase A"/>
    <property type="match status" value="1"/>
</dbReference>
<dbReference type="InterPro" id="IPR016162">
    <property type="entry name" value="Ald_DH_N"/>
</dbReference>
<dbReference type="RefSeq" id="WP_167476458.1">
    <property type="nucleotide sequence ID" value="NZ_CP046172.1"/>
</dbReference>
<evidence type="ECO:0000256" key="2">
    <source>
        <dbReference type="ARBA" id="ARBA00023002"/>
    </source>
</evidence>
<dbReference type="InterPro" id="IPR029510">
    <property type="entry name" value="Ald_DH_CS_GLU"/>
</dbReference>
<accession>A0A6G9YLP7</accession>
<keyword evidence="2 4" id="KW-0560">Oxidoreductase</keyword>
<evidence type="ECO:0000313" key="7">
    <source>
        <dbReference type="Proteomes" id="UP000503540"/>
    </source>
</evidence>
<dbReference type="InterPro" id="IPR016161">
    <property type="entry name" value="Ald_DH/histidinol_DH"/>
</dbReference>
<dbReference type="Pfam" id="PF00171">
    <property type="entry name" value="Aldedh"/>
    <property type="match status" value="1"/>
</dbReference>
<evidence type="ECO:0000256" key="3">
    <source>
        <dbReference type="PROSITE-ProRule" id="PRU10007"/>
    </source>
</evidence>
<evidence type="ECO:0000259" key="5">
    <source>
        <dbReference type="Pfam" id="PF00171"/>
    </source>
</evidence>
<keyword evidence="7" id="KW-1185">Reference proteome</keyword>
<dbReference type="PROSITE" id="PS00687">
    <property type="entry name" value="ALDEHYDE_DEHYDR_GLU"/>
    <property type="match status" value="1"/>
</dbReference>
<organism evidence="6 7">
    <name type="scientific">Nocardia arthritidis</name>
    <dbReference type="NCBI Taxonomy" id="228602"/>
    <lineage>
        <taxon>Bacteria</taxon>
        <taxon>Bacillati</taxon>
        <taxon>Actinomycetota</taxon>
        <taxon>Actinomycetes</taxon>
        <taxon>Mycobacteriales</taxon>
        <taxon>Nocardiaceae</taxon>
        <taxon>Nocardia</taxon>
    </lineage>
</organism>
<sequence>MSAFTEFYINGQWRDTTYDGQVFETLNPATAKPIADVPQAGVPEVDEAVEAASTAFRKGWASPSERGVLLWRLADLVEANAQELAELESLDQGNRITDVRNFQISSVIANLRYFAGYATKVDGTTSPVSVPGRIFRTKREPIGVCGLMPAWNAPTMELCWKLAPALACGNTVVVRAPREAPLSILRFAQFVEKAGFPAGVVNILTGGAETGDRLAGHPDVRKISFTGSTRVGKHLLGLAASNLKRVTLELGGKDPVIIAADADIDAAVAGQLVGGYYNAGQHCSAFSRTYVHTTVLDEFRTKLTAAAEALRIGPGTAADTDMGPLISERAVERTAGYVERGIAAGATLVTGGYRVDGDGFFYAPTILADIDDTNIVAREEIFGPVVNLLTFTDEDEVIARANNSEMGLAASVWSRDIGFANRVAEKLEAGTVWVNSGPFLDAMTPWGGVKQSGWGHEMGHDAIQHYSEIKSITTAIA</sequence>
<dbReference type="AlphaFoldDB" id="A0A6G9YLP7"/>
<dbReference type="InterPro" id="IPR016160">
    <property type="entry name" value="Ald_DH_CS_CYS"/>
</dbReference>
<comment type="similarity">
    <text evidence="1 4">Belongs to the aldehyde dehydrogenase family.</text>
</comment>
<dbReference type="Gene3D" id="3.40.309.10">
    <property type="entry name" value="Aldehyde Dehydrogenase, Chain A, domain 2"/>
    <property type="match status" value="1"/>
</dbReference>
<evidence type="ECO:0000256" key="4">
    <source>
        <dbReference type="RuleBase" id="RU003345"/>
    </source>
</evidence>
<dbReference type="SUPFAM" id="SSF53720">
    <property type="entry name" value="ALDH-like"/>
    <property type="match status" value="1"/>
</dbReference>
<name>A0A6G9YLP7_9NOCA</name>
<gene>
    <name evidence="6" type="ORF">F5544_30770</name>
</gene>
<dbReference type="GO" id="GO:0016620">
    <property type="term" value="F:oxidoreductase activity, acting on the aldehyde or oxo group of donors, NAD or NADP as acceptor"/>
    <property type="evidence" value="ECO:0007669"/>
    <property type="project" value="InterPro"/>
</dbReference>
<feature type="domain" description="Aldehyde dehydrogenase" evidence="5">
    <location>
        <begin position="20"/>
        <end position="472"/>
    </location>
</feature>
<proteinExistence type="inferred from homology"/>
<dbReference type="EMBL" id="CP046172">
    <property type="protein sequence ID" value="QIS13997.1"/>
    <property type="molecule type" value="Genomic_DNA"/>
</dbReference>